<name>A0A8X7VMC0_BRACI</name>
<dbReference type="OrthoDB" id="672793at2759"/>
<dbReference type="AlphaFoldDB" id="A0A8X7VMC0"/>
<sequence length="118" mass="13492">MFMRWSLTRRRSVQLRGEVQKLSDVKRELSGDVLILTRFGGSYEMSSNNVDGPYRGSYGGTDGLLAEERHIDILGHFLYTAKLVAKQEGLDDRFQNCQLVYHIHVHLIGGRQMNWPPG</sequence>
<evidence type="ECO:0000313" key="2">
    <source>
        <dbReference type="Proteomes" id="UP000886595"/>
    </source>
</evidence>
<evidence type="ECO:0000313" key="1">
    <source>
        <dbReference type="EMBL" id="KAG2313864.1"/>
    </source>
</evidence>
<dbReference type="Gene3D" id="3.30.428.10">
    <property type="entry name" value="HIT-like"/>
    <property type="match status" value="1"/>
</dbReference>
<dbReference type="PANTHER" id="PTHR23089">
    <property type="entry name" value="HISTIDINE TRIAD HIT PROTEIN"/>
    <property type="match status" value="1"/>
</dbReference>
<gene>
    <name evidence="1" type="ORF">Bca52824_016986</name>
</gene>
<organism evidence="1 2">
    <name type="scientific">Brassica carinata</name>
    <name type="common">Ethiopian mustard</name>
    <name type="synonym">Abyssinian cabbage</name>
    <dbReference type="NCBI Taxonomy" id="52824"/>
    <lineage>
        <taxon>Eukaryota</taxon>
        <taxon>Viridiplantae</taxon>
        <taxon>Streptophyta</taxon>
        <taxon>Embryophyta</taxon>
        <taxon>Tracheophyta</taxon>
        <taxon>Spermatophyta</taxon>
        <taxon>Magnoliopsida</taxon>
        <taxon>eudicotyledons</taxon>
        <taxon>Gunneridae</taxon>
        <taxon>Pentapetalae</taxon>
        <taxon>rosids</taxon>
        <taxon>malvids</taxon>
        <taxon>Brassicales</taxon>
        <taxon>Brassicaceae</taxon>
        <taxon>Brassiceae</taxon>
        <taxon>Brassica</taxon>
    </lineage>
</organism>
<dbReference type="InterPro" id="IPR036265">
    <property type="entry name" value="HIT-like_sf"/>
</dbReference>
<accession>A0A8X7VMC0</accession>
<protein>
    <submittedName>
        <fullName evidence="1">Uncharacterized protein</fullName>
    </submittedName>
</protein>
<proteinExistence type="predicted"/>
<dbReference type="Proteomes" id="UP000886595">
    <property type="component" value="Unassembled WGS sequence"/>
</dbReference>
<comment type="caution">
    <text evidence="1">The sequence shown here is derived from an EMBL/GenBank/DDBJ whole genome shotgun (WGS) entry which is preliminary data.</text>
</comment>
<dbReference type="EMBL" id="JAAMPC010000004">
    <property type="protein sequence ID" value="KAG2313864.1"/>
    <property type="molecule type" value="Genomic_DNA"/>
</dbReference>
<dbReference type="SUPFAM" id="SSF54197">
    <property type="entry name" value="HIT-like"/>
    <property type="match status" value="1"/>
</dbReference>
<reference evidence="1 2" key="1">
    <citation type="submission" date="2020-02" db="EMBL/GenBank/DDBJ databases">
        <authorList>
            <person name="Ma Q."/>
            <person name="Huang Y."/>
            <person name="Song X."/>
            <person name="Pei D."/>
        </authorList>
    </citation>
    <scope>NUCLEOTIDE SEQUENCE [LARGE SCALE GENOMIC DNA]</scope>
    <source>
        <strain evidence="1">Sxm20200214</strain>
        <tissue evidence="1">Leaf</tissue>
    </source>
</reference>
<dbReference type="InterPro" id="IPR001310">
    <property type="entry name" value="Histidine_triad_HIT"/>
</dbReference>
<keyword evidence="2" id="KW-1185">Reference proteome</keyword>